<keyword evidence="2" id="KW-0378">Hydrolase</keyword>
<dbReference type="EMBL" id="JAVIGA010000012">
    <property type="protein sequence ID" value="MDQ9127422.1"/>
    <property type="molecule type" value="Genomic_DNA"/>
</dbReference>
<feature type="region of interest" description="Disordered" evidence="1">
    <location>
        <begin position="57"/>
        <end position="76"/>
    </location>
</feature>
<dbReference type="Proteomes" id="UP001224622">
    <property type="component" value="Unassembled WGS sequence"/>
</dbReference>
<keyword evidence="2" id="KW-0255">Endonuclease</keyword>
<dbReference type="GO" id="GO:0004519">
    <property type="term" value="F:endonuclease activity"/>
    <property type="evidence" value="ECO:0007669"/>
    <property type="project" value="UniProtKB-KW"/>
</dbReference>
<sequence>MASENYSIWNQFNIPNDLLLSGRPAHFRNANEQLYNMLELNPEMKDMIPKKVVEHVQPGTRGGFKSTSPPEHSWHHNAQNPVKIELVPRAQHKAPGDVQKSLHPNQQGGFKKLQTGIE</sequence>
<evidence type="ECO:0000313" key="2">
    <source>
        <dbReference type="EMBL" id="MDQ9127422.1"/>
    </source>
</evidence>
<feature type="region of interest" description="Disordered" evidence="1">
    <location>
        <begin position="92"/>
        <end position="118"/>
    </location>
</feature>
<organism evidence="2 3">
    <name type="scientific">Serratia fonticola</name>
    <dbReference type="NCBI Taxonomy" id="47917"/>
    <lineage>
        <taxon>Bacteria</taxon>
        <taxon>Pseudomonadati</taxon>
        <taxon>Pseudomonadota</taxon>
        <taxon>Gammaproteobacteria</taxon>
        <taxon>Enterobacterales</taxon>
        <taxon>Yersiniaceae</taxon>
        <taxon>Serratia</taxon>
    </lineage>
</organism>
<protein>
    <submittedName>
        <fullName evidence="2">HNH endonuclease</fullName>
    </submittedName>
</protein>
<reference evidence="2" key="1">
    <citation type="submission" date="2023-08" db="EMBL/GenBank/DDBJ databases">
        <title>The Comparative Genomic Analysis of Yersiniaceae from Polar Regions.</title>
        <authorList>
            <person name="Goncharov A."/>
            <person name="Aslanov B."/>
            <person name="Kolodzhieva V."/>
            <person name="Azarov D."/>
            <person name="Mochov A."/>
            <person name="Lebedeva E."/>
        </authorList>
    </citation>
    <scope>NUCLEOTIDE SEQUENCE</scope>
    <source>
        <strain evidence="2">Vf</strain>
    </source>
</reference>
<evidence type="ECO:0000256" key="1">
    <source>
        <dbReference type="SAM" id="MobiDB-lite"/>
    </source>
</evidence>
<gene>
    <name evidence="2" type="ORF">RDT67_13385</name>
</gene>
<accession>A0AAJ1YCU3</accession>
<dbReference type="AlphaFoldDB" id="A0AAJ1YCU3"/>
<feature type="compositionally biased region" description="Polar residues" evidence="1">
    <location>
        <begin position="65"/>
        <end position="76"/>
    </location>
</feature>
<proteinExistence type="predicted"/>
<name>A0AAJ1YCU3_SERFO</name>
<comment type="caution">
    <text evidence="2">The sequence shown here is derived from an EMBL/GenBank/DDBJ whole genome shotgun (WGS) entry which is preliminary data.</text>
</comment>
<evidence type="ECO:0000313" key="3">
    <source>
        <dbReference type="Proteomes" id="UP001224622"/>
    </source>
</evidence>
<keyword evidence="2" id="KW-0540">Nuclease</keyword>